<reference evidence="1 2" key="1">
    <citation type="submission" date="2017-04" db="EMBL/GenBank/DDBJ databases">
        <title>Complete genome sequences of Rhizobium genomic linages associated to common bean (phaseolus vulgaris).</title>
        <authorList>
            <person name="Santamaria R.I."/>
            <person name="Bustos P."/>
            <person name="Perez-Carrascal O."/>
            <person name="Martinez-Flores I."/>
            <person name="Juarez S."/>
            <person name="Lozano L."/>
            <person name="Miranda F."/>
            <person name="Vinuesa P."/>
            <person name="Martinez-Romero E."/>
            <person name="Cevallos M.A."/>
            <person name="Romero D."/>
            <person name="Davila G."/>
            <person name="Gonzalez V."/>
        </authorList>
    </citation>
    <scope>NUCLEOTIDE SEQUENCE [LARGE SCALE GENOMIC DNA]</scope>
    <source>
        <strain evidence="1 2">NXC12</strain>
        <plasmid evidence="2">pretnxc12b</plasmid>
    </source>
</reference>
<name>A0AAN1EM61_RHIET</name>
<proteinExistence type="predicted"/>
<dbReference type="RefSeq" id="WP_042119721.1">
    <property type="nucleotide sequence ID" value="NZ_CP020908.1"/>
</dbReference>
<dbReference type="EMBL" id="CP020908">
    <property type="protein sequence ID" value="ARQ12492.1"/>
    <property type="molecule type" value="Genomic_DNA"/>
</dbReference>
<evidence type="ECO:0000313" key="1">
    <source>
        <dbReference type="EMBL" id="ARQ12492.1"/>
    </source>
</evidence>
<organism evidence="1 2">
    <name type="scientific">Rhizobium etli</name>
    <dbReference type="NCBI Taxonomy" id="29449"/>
    <lineage>
        <taxon>Bacteria</taxon>
        <taxon>Pseudomonadati</taxon>
        <taxon>Pseudomonadota</taxon>
        <taxon>Alphaproteobacteria</taxon>
        <taxon>Hyphomicrobiales</taxon>
        <taxon>Rhizobiaceae</taxon>
        <taxon>Rhizobium/Agrobacterium group</taxon>
        <taxon>Rhizobium</taxon>
    </lineage>
</organism>
<accession>A0AAN1EM61</accession>
<evidence type="ECO:0000313" key="2">
    <source>
        <dbReference type="Proteomes" id="UP000194159"/>
    </source>
</evidence>
<geneLocation type="plasmid" evidence="2">
    <name>pretnxc12b</name>
</geneLocation>
<protein>
    <submittedName>
        <fullName evidence="1">Uncharacterized protein</fullName>
    </submittedName>
</protein>
<dbReference type="Proteomes" id="UP000194159">
    <property type="component" value="Plasmid pRetNXC12b"/>
</dbReference>
<dbReference type="AlphaFoldDB" id="A0AAN1EM61"/>
<keyword evidence="1" id="KW-0614">Plasmid</keyword>
<gene>
    <name evidence="1" type="ORF">NXC12_PB00088</name>
</gene>
<sequence>MNVLCHLPRKYFSEKEDFVAAPSILGLKLSERGRTWLRKSEVDTREQRFIDLFSRDEMEC</sequence>